<feature type="transmembrane region" description="Helical" evidence="2">
    <location>
        <begin position="311"/>
        <end position="332"/>
    </location>
</feature>
<feature type="transmembrane region" description="Helical" evidence="2">
    <location>
        <begin position="352"/>
        <end position="381"/>
    </location>
</feature>
<evidence type="ECO:0000256" key="2">
    <source>
        <dbReference type="SAM" id="Phobius"/>
    </source>
</evidence>
<feature type="transmembrane region" description="Helical" evidence="2">
    <location>
        <begin position="257"/>
        <end position="280"/>
    </location>
</feature>
<dbReference type="Pfam" id="PF25231">
    <property type="entry name" value="DUF7847"/>
    <property type="match status" value="1"/>
</dbReference>
<dbReference type="RefSeq" id="WP_289453535.1">
    <property type="nucleotide sequence ID" value="NZ_JAUCGQ010000001.1"/>
</dbReference>
<feature type="domain" description="DUF7847" evidence="3">
    <location>
        <begin position="108"/>
        <end position="380"/>
    </location>
</feature>
<feature type="compositionally biased region" description="Low complexity" evidence="1">
    <location>
        <begin position="49"/>
        <end position="71"/>
    </location>
</feature>
<dbReference type="InterPro" id="IPR057169">
    <property type="entry name" value="DUF7847"/>
</dbReference>
<reference evidence="4 5" key="1">
    <citation type="submission" date="2023-06" db="EMBL/GenBank/DDBJ databases">
        <title>Cellulomonas sp. MW4 Whole genome sequence.</title>
        <authorList>
            <person name="Park S."/>
        </authorList>
    </citation>
    <scope>NUCLEOTIDE SEQUENCE [LARGE SCALE GENOMIC DNA]</scope>
    <source>
        <strain evidence="4 5">MW4</strain>
    </source>
</reference>
<keyword evidence="5" id="KW-1185">Reference proteome</keyword>
<protein>
    <recommendedName>
        <fullName evidence="3">DUF7847 domain-containing protein</fullName>
    </recommendedName>
</protein>
<organism evidence="4 5">
    <name type="scientific">Cellulomonas alba</name>
    <dbReference type="NCBI Taxonomy" id="3053467"/>
    <lineage>
        <taxon>Bacteria</taxon>
        <taxon>Bacillati</taxon>
        <taxon>Actinomycetota</taxon>
        <taxon>Actinomycetes</taxon>
        <taxon>Micrococcales</taxon>
        <taxon>Cellulomonadaceae</taxon>
        <taxon>Cellulomonas</taxon>
    </lineage>
</organism>
<keyword evidence="2" id="KW-0472">Membrane</keyword>
<comment type="caution">
    <text evidence="4">The sequence shown here is derived from an EMBL/GenBank/DDBJ whole genome shotgun (WGS) entry which is preliminary data.</text>
</comment>
<evidence type="ECO:0000256" key="1">
    <source>
        <dbReference type="SAM" id="MobiDB-lite"/>
    </source>
</evidence>
<proteinExistence type="predicted"/>
<dbReference type="EMBL" id="JAUCGQ010000001">
    <property type="protein sequence ID" value="MDM7853991.1"/>
    <property type="molecule type" value="Genomic_DNA"/>
</dbReference>
<feature type="region of interest" description="Disordered" evidence="1">
    <location>
        <begin position="1"/>
        <end position="96"/>
    </location>
</feature>
<evidence type="ECO:0000313" key="5">
    <source>
        <dbReference type="Proteomes" id="UP001529338"/>
    </source>
</evidence>
<feature type="transmembrane region" description="Helical" evidence="2">
    <location>
        <begin position="223"/>
        <end position="251"/>
    </location>
</feature>
<name>A0ABT7SCS5_9CELL</name>
<dbReference type="Proteomes" id="UP001529338">
    <property type="component" value="Unassembled WGS sequence"/>
</dbReference>
<accession>A0ABT7SCS5</accession>
<feature type="transmembrane region" description="Helical" evidence="2">
    <location>
        <begin position="182"/>
        <end position="203"/>
    </location>
</feature>
<feature type="transmembrane region" description="Helical" evidence="2">
    <location>
        <begin position="125"/>
        <end position="148"/>
    </location>
</feature>
<keyword evidence="2" id="KW-0812">Transmembrane</keyword>
<feature type="compositionally biased region" description="Pro residues" evidence="1">
    <location>
        <begin position="32"/>
        <end position="48"/>
    </location>
</feature>
<sequence>MTNPHDDAPRPPAWTAPGGSGQPTAGSSGAPVPVPAPQPGSAPVPAPVPGQAAPGAPTGWQSAPGWQTAPGAPGPGGPGWQTGPGWQAPGWRPPALQPGIVPLRPLGLGEILDGSFRAVRANPRVMFGVAALVVTVGVVIQTALAWYLRGFLEEQTAGVADQVDPTGELGASDSLGSSLSTLLTLPLVSIATTVLTGLVIVSVSRSVLGRTVSIGEVLRSTRVWWVVGFSLLTALGSGLVVALGVGLVVVLADSVGAGAAVLAGLTLGLGLVVGFAWFFVRTLLVPPALMLEGKGFWRTVARAWRLTRGSYWRLLGIYLLSAIIVSVVVQLISVPATAVAQFLLDGQADSFASIAVVALANIVADTLATTFLAAVVALLYIDVRMRREGLDVELARAAQSAA</sequence>
<gene>
    <name evidence="4" type="ORF">QRT04_03530</name>
</gene>
<keyword evidence="2" id="KW-1133">Transmembrane helix</keyword>
<evidence type="ECO:0000259" key="3">
    <source>
        <dbReference type="Pfam" id="PF25231"/>
    </source>
</evidence>
<evidence type="ECO:0000313" key="4">
    <source>
        <dbReference type="EMBL" id="MDM7853991.1"/>
    </source>
</evidence>